<feature type="domain" description="PET hydrolase/cutinase-like" evidence="5">
    <location>
        <begin position="93"/>
        <end position="201"/>
    </location>
</feature>
<evidence type="ECO:0000256" key="4">
    <source>
        <dbReference type="SAM" id="SignalP"/>
    </source>
</evidence>
<gene>
    <name evidence="6" type="ordered locus">Oter_0331</name>
</gene>
<proteinExistence type="predicted"/>
<dbReference type="GO" id="GO:0016042">
    <property type="term" value="P:lipid catabolic process"/>
    <property type="evidence" value="ECO:0007669"/>
    <property type="project" value="UniProtKB-KW"/>
</dbReference>
<keyword evidence="7" id="KW-1185">Reference proteome</keyword>
<feature type="signal peptide" evidence="4">
    <location>
        <begin position="1"/>
        <end position="20"/>
    </location>
</feature>
<evidence type="ECO:0000256" key="1">
    <source>
        <dbReference type="ARBA" id="ARBA00022801"/>
    </source>
</evidence>
<dbReference type="HOGENOM" id="CLU_045366_1_0_0"/>
<sequence length="343" mass="37037">MTRRILSVFGFCILGAVAWAEPGPRAVADLVGVAHREFTDPDRSNWAGTGARPVRVTLWYPSAGGGAAEQIGNEGESVTVQREGRIAASPERYPLIMLSHGSGSNAAQVFWLGHFLAQHGFLVVALDHNGTDEEELGRKAPTLTDFFGWERAKDVSVALTRLLADPEFSPRIDPARIGAAGFSLGATTALWTAGARLDLETLRRHSPPPPPMIAPAIEGLIAFSQTDHVAQASVARANNSYRDPRIQSVFALAPPMGAGFTPEGLRDVNVPVLIVVGDADLIAPADGNARHFAAHLPHARLVVVPGERGHYLRPIAAEQRRAELREVAELARTFFEEQRPRSR</sequence>
<evidence type="ECO:0000256" key="2">
    <source>
        <dbReference type="ARBA" id="ARBA00022963"/>
    </source>
</evidence>
<accession>B1ZQE1</accession>
<reference evidence="6 7" key="1">
    <citation type="journal article" date="2011" name="J. Bacteriol.">
        <title>Genome sequence of the verrucomicrobium Opitutus terrae PB90-1, an abundant inhabitant of rice paddy soil ecosystems.</title>
        <authorList>
            <person name="van Passel M.W."/>
            <person name="Kant R."/>
            <person name="Palva A."/>
            <person name="Copeland A."/>
            <person name="Lucas S."/>
            <person name="Lapidus A."/>
            <person name="Glavina del Rio T."/>
            <person name="Pitluck S."/>
            <person name="Goltsman E."/>
            <person name="Clum A."/>
            <person name="Sun H."/>
            <person name="Schmutz J."/>
            <person name="Larimer F.W."/>
            <person name="Land M.L."/>
            <person name="Hauser L."/>
            <person name="Kyrpides N."/>
            <person name="Mikhailova N."/>
            <person name="Richardson P.P."/>
            <person name="Janssen P.H."/>
            <person name="de Vos W.M."/>
            <person name="Smidt H."/>
        </authorList>
    </citation>
    <scope>NUCLEOTIDE SEQUENCE [LARGE SCALE GENOMIC DNA]</scope>
    <source>
        <strain evidence="7">DSM 11246 / JCM 15787 / PB90-1</strain>
    </source>
</reference>
<dbReference type="InterPro" id="IPR041127">
    <property type="entry name" value="PET_hydrolase/cutinase-like"/>
</dbReference>
<dbReference type="Pfam" id="PF12740">
    <property type="entry name" value="PETase"/>
    <property type="match status" value="1"/>
</dbReference>
<dbReference type="Gene3D" id="3.40.50.1820">
    <property type="entry name" value="alpha/beta hydrolase"/>
    <property type="match status" value="1"/>
</dbReference>
<dbReference type="GO" id="GO:0003847">
    <property type="term" value="F:1-alkyl-2-acetylglycerophosphocholine esterase activity"/>
    <property type="evidence" value="ECO:0007669"/>
    <property type="project" value="TreeGrafter"/>
</dbReference>
<dbReference type="STRING" id="452637.Oter_0331"/>
<dbReference type="InterPro" id="IPR016986">
    <property type="entry name" value="UCP031982_abhydr"/>
</dbReference>
<dbReference type="PANTHER" id="PTHR10272:SF0">
    <property type="entry name" value="PLATELET-ACTIVATING FACTOR ACETYLHYDROLASE"/>
    <property type="match status" value="1"/>
</dbReference>
<dbReference type="OrthoDB" id="9777975at2"/>
<evidence type="ECO:0000313" key="6">
    <source>
        <dbReference type="EMBL" id="ACB73621.1"/>
    </source>
</evidence>
<keyword evidence="4" id="KW-0732">Signal</keyword>
<keyword evidence="2" id="KW-0442">Lipid degradation</keyword>
<protein>
    <submittedName>
        <fullName evidence="6">Putative lipoprotein signal peptide</fullName>
    </submittedName>
</protein>
<keyword evidence="3" id="KW-0443">Lipid metabolism</keyword>
<name>B1ZQE1_OPITP</name>
<dbReference type="Proteomes" id="UP000007013">
    <property type="component" value="Chromosome"/>
</dbReference>
<dbReference type="PIRSF" id="PIRSF031982">
    <property type="entry name" value="UCP031982_abhydr"/>
    <property type="match status" value="1"/>
</dbReference>
<evidence type="ECO:0000259" key="5">
    <source>
        <dbReference type="Pfam" id="PF12740"/>
    </source>
</evidence>
<dbReference type="EMBL" id="CP001032">
    <property type="protein sequence ID" value="ACB73621.1"/>
    <property type="molecule type" value="Genomic_DNA"/>
</dbReference>
<dbReference type="eggNOG" id="COG4188">
    <property type="taxonomic scope" value="Bacteria"/>
</dbReference>
<dbReference type="AlphaFoldDB" id="B1ZQE1"/>
<evidence type="ECO:0000313" key="7">
    <source>
        <dbReference type="Proteomes" id="UP000007013"/>
    </source>
</evidence>
<dbReference type="RefSeq" id="WP_012373159.1">
    <property type="nucleotide sequence ID" value="NC_010571.1"/>
</dbReference>
<keyword evidence="6" id="KW-0449">Lipoprotein</keyword>
<dbReference type="KEGG" id="ote:Oter_0331"/>
<evidence type="ECO:0000256" key="3">
    <source>
        <dbReference type="ARBA" id="ARBA00023098"/>
    </source>
</evidence>
<keyword evidence="1" id="KW-0378">Hydrolase</keyword>
<feature type="chain" id="PRO_5002774455" evidence="4">
    <location>
        <begin position="21"/>
        <end position="343"/>
    </location>
</feature>
<organism evidence="6 7">
    <name type="scientific">Opitutus terrae (strain DSM 11246 / JCM 15787 / PB90-1)</name>
    <dbReference type="NCBI Taxonomy" id="452637"/>
    <lineage>
        <taxon>Bacteria</taxon>
        <taxon>Pseudomonadati</taxon>
        <taxon>Verrucomicrobiota</taxon>
        <taxon>Opitutia</taxon>
        <taxon>Opitutales</taxon>
        <taxon>Opitutaceae</taxon>
        <taxon>Opitutus</taxon>
    </lineage>
</organism>
<dbReference type="PANTHER" id="PTHR10272">
    <property type="entry name" value="PLATELET-ACTIVATING FACTOR ACETYLHYDROLASE"/>
    <property type="match status" value="1"/>
</dbReference>
<dbReference type="SUPFAM" id="SSF53474">
    <property type="entry name" value="alpha/beta-Hydrolases"/>
    <property type="match status" value="1"/>
</dbReference>
<dbReference type="InterPro" id="IPR029058">
    <property type="entry name" value="AB_hydrolase_fold"/>
</dbReference>